<accession>A0A2V3VIZ8</accession>
<evidence type="ECO:0000259" key="1">
    <source>
        <dbReference type="PROSITE" id="PS50994"/>
    </source>
</evidence>
<evidence type="ECO:0000313" key="3">
    <source>
        <dbReference type="Proteomes" id="UP000247978"/>
    </source>
</evidence>
<sequence>MLLYSRFRLFHLSLKKSQDMVFSFLTEAFERIGGVLHEIVTDNMKTVMDKPRTEYSSGKVNGKFAAFAKDFGFEVRPYIAGRPRTKGKMETHRNF</sequence>
<dbReference type="InterPro" id="IPR001584">
    <property type="entry name" value="Integrase_cat-core"/>
</dbReference>
<reference evidence="2 3" key="1">
    <citation type="submission" date="2018-05" db="EMBL/GenBank/DDBJ databases">
        <title>Genomic Encyclopedia of Type Strains, Phase IV (KMG-IV): sequencing the most valuable type-strain genomes for metagenomic binning, comparative biology and taxonomic classification.</title>
        <authorList>
            <person name="Goeker M."/>
        </authorList>
    </citation>
    <scope>NUCLEOTIDE SEQUENCE [LARGE SCALE GENOMIC DNA]</scope>
    <source>
        <strain evidence="2 3">DSM 28556</strain>
    </source>
</reference>
<feature type="domain" description="Integrase catalytic" evidence="1">
    <location>
        <begin position="1"/>
        <end position="95"/>
    </location>
</feature>
<dbReference type="Proteomes" id="UP000247978">
    <property type="component" value="Unassembled WGS sequence"/>
</dbReference>
<dbReference type="GO" id="GO:0003676">
    <property type="term" value="F:nucleic acid binding"/>
    <property type="evidence" value="ECO:0007669"/>
    <property type="project" value="InterPro"/>
</dbReference>
<dbReference type="InterPro" id="IPR036397">
    <property type="entry name" value="RNaseH_sf"/>
</dbReference>
<proteinExistence type="predicted"/>
<name>A0A2V3VIZ8_9BACI</name>
<protein>
    <submittedName>
        <fullName evidence="2">Integrase-like protein</fullName>
    </submittedName>
</protein>
<dbReference type="GO" id="GO:0015074">
    <property type="term" value="P:DNA integration"/>
    <property type="evidence" value="ECO:0007669"/>
    <property type="project" value="InterPro"/>
</dbReference>
<dbReference type="Gene3D" id="3.30.420.10">
    <property type="entry name" value="Ribonuclease H-like superfamily/Ribonuclease H"/>
    <property type="match status" value="1"/>
</dbReference>
<dbReference type="PANTHER" id="PTHR35004">
    <property type="entry name" value="TRANSPOSASE RV3428C-RELATED"/>
    <property type="match status" value="1"/>
</dbReference>
<gene>
    <name evidence="2" type="ORF">DFR56_1214</name>
</gene>
<dbReference type="PROSITE" id="PS50994">
    <property type="entry name" value="INTEGRASE"/>
    <property type="match status" value="1"/>
</dbReference>
<dbReference type="AlphaFoldDB" id="A0A2V3VIZ8"/>
<dbReference type="EMBL" id="QJJQ01000021">
    <property type="protein sequence ID" value="PXW81510.1"/>
    <property type="molecule type" value="Genomic_DNA"/>
</dbReference>
<keyword evidence="3" id="KW-1185">Reference proteome</keyword>
<evidence type="ECO:0000313" key="2">
    <source>
        <dbReference type="EMBL" id="PXW81510.1"/>
    </source>
</evidence>
<comment type="caution">
    <text evidence="2">The sequence shown here is derived from an EMBL/GenBank/DDBJ whole genome shotgun (WGS) entry which is preliminary data.</text>
</comment>
<dbReference type="SUPFAM" id="SSF53098">
    <property type="entry name" value="Ribonuclease H-like"/>
    <property type="match status" value="1"/>
</dbReference>
<dbReference type="InterPro" id="IPR012337">
    <property type="entry name" value="RNaseH-like_sf"/>
</dbReference>
<organism evidence="2 3">
    <name type="scientific">Pseudogracilibacillus auburnensis</name>
    <dbReference type="NCBI Taxonomy" id="1494959"/>
    <lineage>
        <taxon>Bacteria</taxon>
        <taxon>Bacillati</taxon>
        <taxon>Bacillota</taxon>
        <taxon>Bacilli</taxon>
        <taxon>Bacillales</taxon>
        <taxon>Bacillaceae</taxon>
        <taxon>Pseudogracilibacillus</taxon>
    </lineage>
</organism>